<dbReference type="InterPro" id="IPR036318">
    <property type="entry name" value="FAD-bd_PCMH-like_sf"/>
</dbReference>
<dbReference type="PROSITE" id="PS51387">
    <property type="entry name" value="FAD_PCMH"/>
    <property type="match status" value="1"/>
</dbReference>
<feature type="domain" description="FAD-binding PCMH-type" evidence="6">
    <location>
        <begin position="50"/>
        <end position="229"/>
    </location>
</feature>
<keyword evidence="4" id="KW-0274">FAD</keyword>
<dbReference type="Pfam" id="PF01565">
    <property type="entry name" value="FAD_binding_4"/>
    <property type="match status" value="1"/>
</dbReference>
<gene>
    <name evidence="7" type="ORF">EBN88_26880</name>
</gene>
<evidence type="ECO:0000256" key="3">
    <source>
        <dbReference type="ARBA" id="ARBA00022630"/>
    </source>
</evidence>
<dbReference type="PANTHER" id="PTHR42934:SF2">
    <property type="entry name" value="GLYCOLATE OXIDASE SUBUNIT GLCD"/>
    <property type="match status" value="1"/>
</dbReference>
<dbReference type="AlphaFoldDB" id="A0A3M2L007"/>
<comment type="caution">
    <text evidence="7">The sequence shown here is derived from an EMBL/GenBank/DDBJ whole genome shotgun (WGS) entry which is preliminary data.</text>
</comment>
<dbReference type="GO" id="GO:0016491">
    <property type="term" value="F:oxidoreductase activity"/>
    <property type="evidence" value="ECO:0007669"/>
    <property type="project" value="UniProtKB-KW"/>
</dbReference>
<dbReference type="RefSeq" id="WP_122399641.1">
    <property type="nucleotide sequence ID" value="NZ_RFFJ01000243.1"/>
</dbReference>
<dbReference type="Gene3D" id="3.30.465.10">
    <property type="match status" value="1"/>
</dbReference>
<keyword evidence="3" id="KW-0285">Flavoprotein</keyword>
<keyword evidence="8" id="KW-1185">Reference proteome</keyword>
<organism evidence="7 8">
    <name type="scientific">Streptomyces triticirhizae</name>
    <dbReference type="NCBI Taxonomy" id="2483353"/>
    <lineage>
        <taxon>Bacteria</taxon>
        <taxon>Bacillati</taxon>
        <taxon>Actinomycetota</taxon>
        <taxon>Actinomycetes</taxon>
        <taxon>Kitasatosporales</taxon>
        <taxon>Streptomycetaceae</taxon>
        <taxon>Streptomyces</taxon>
    </lineage>
</organism>
<dbReference type="SUPFAM" id="SSF56176">
    <property type="entry name" value="FAD-binding/transporter-associated domain-like"/>
    <property type="match status" value="1"/>
</dbReference>
<evidence type="ECO:0000313" key="7">
    <source>
        <dbReference type="EMBL" id="RMI30256.1"/>
    </source>
</evidence>
<dbReference type="InterPro" id="IPR004113">
    <property type="entry name" value="FAD-bd_oxidored_4_C"/>
</dbReference>
<dbReference type="InterPro" id="IPR051914">
    <property type="entry name" value="FAD-linked_OxidoTrans_Type4"/>
</dbReference>
<dbReference type="EMBL" id="RFFJ01000243">
    <property type="protein sequence ID" value="RMI30256.1"/>
    <property type="molecule type" value="Genomic_DNA"/>
</dbReference>
<comment type="cofactor">
    <cofactor evidence="1">
        <name>FAD</name>
        <dbReference type="ChEBI" id="CHEBI:57692"/>
    </cofactor>
</comment>
<dbReference type="InterPro" id="IPR016164">
    <property type="entry name" value="FAD-linked_Oxase-like_C"/>
</dbReference>
<sequence>MSTADEKTATETPSETAVVARLLAALPADAVLTDPDVTASYAHDMASFCPAGRPAAVVLPRSVEQVQEVLRICHALRVPVVPQGARTGLSGAANAVDGCVVLSLLRMDRVLEIDPVNRIAVVEPGVVNAALSRAVAEHGLNYPPDPSSWEQCTIGGNIGTGSGGLCCVKYGVTAEYVLGLDVVLADGRLLRTGRRTAKGVAGYDLTRLFVGAEGTLGVVVRAVLALRPAPPRQLVLAAEFGSAADAGDAVARIMAAGHTPSLLELMDGTSVRAVNRLTRMGLPESTRALLLAAFDTPEAADELAAVGELCRASGASEVVPAEDQAESEMLLAARRATLPALEAVTGTTMIDDVCVPRDRMAELIDGIAAIAERVDLTIGVVAHAGDGNAHPTVCFDASDPDQAARARASFDEIMALGLELGGTITGEHGVGVLKREWLARELGPVGVELQRSIRQVFDPRGILNPGKVL</sequence>
<proteinExistence type="inferred from homology"/>
<dbReference type="Proteomes" id="UP000278673">
    <property type="component" value="Unassembled WGS sequence"/>
</dbReference>
<dbReference type="GO" id="GO:0071949">
    <property type="term" value="F:FAD binding"/>
    <property type="evidence" value="ECO:0007669"/>
    <property type="project" value="InterPro"/>
</dbReference>
<keyword evidence="5" id="KW-0560">Oxidoreductase</keyword>
<evidence type="ECO:0000256" key="4">
    <source>
        <dbReference type="ARBA" id="ARBA00022827"/>
    </source>
</evidence>
<dbReference type="InterPro" id="IPR016169">
    <property type="entry name" value="FAD-bd_PCMH_sub2"/>
</dbReference>
<dbReference type="SUPFAM" id="SSF55103">
    <property type="entry name" value="FAD-linked oxidases, C-terminal domain"/>
    <property type="match status" value="1"/>
</dbReference>
<evidence type="ECO:0000259" key="6">
    <source>
        <dbReference type="PROSITE" id="PS51387"/>
    </source>
</evidence>
<reference evidence="7 8" key="1">
    <citation type="submission" date="2018-10" db="EMBL/GenBank/DDBJ databases">
        <title>Isolation, diversity and antifungal activity of actinobacteria from wheat.</title>
        <authorList>
            <person name="Han C."/>
        </authorList>
    </citation>
    <scope>NUCLEOTIDE SEQUENCE [LARGE SCALE GENOMIC DNA]</scope>
    <source>
        <strain evidence="7 8">NEAU-YY642</strain>
    </source>
</reference>
<evidence type="ECO:0000256" key="2">
    <source>
        <dbReference type="ARBA" id="ARBA00008000"/>
    </source>
</evidence>
<dbReference type="InterPro" id="IPR016171">
    <property type="entry name" value="Vanillyl_alc_oxidase_C-sub2"/>
</dbReference>
<evidence type="ECO:0000256" key="1">
    <source>
        <dbReference type="ARBA" id="ARBA00001974"/>
    </source>
</evidence>
<dbReference type="InterPro" id="IPR006094">
    <property type="entry name" value="Oxid_FAD_bind_N"/>
</dbReference>
<name>A0A3M2L007_9ACTN</name>
<dbReference type="FunFam" id="3.30.70.2740:FF:000001">
    <property type="entry name" value="D-lactate dehydrogenase mitochondrial"/>
    <property type="match status" value="1"/>
</dbReference>
<accession>A0A3M2L007</accession>
<protein>
    <submittedName>
        <fullName evidence="7">FAD-binding protein</fullName>
    </submittedName>
</protein>
<dbReference type="Gene3D" id="1.10.45.10">
    <property type="entry name" value="Vanillyl-alcohol Oxidase, Chain A, domain 4"/>
    <property type="match status" value="1"/>
</dbReference>
<evidence type="ECO:0000256" key="5">
    <source>
        <dbReference type="ARBA" id="ARBA00023002"/>
    </source>
</evidence>
<dbReference type="InterPro" id="IPR016166">
    <property type="entry name" value="FAD-bd_PCMH"/>
</dbReference>
<dbReference type="Gene3D" id="3.30.70.2740">
    <property type="match status" value="1"/>
</dbReference>
<evidence type="ECO:0000313" key="8">
    <source>
        <dbReference type="Proteomes" id="UP000278673"/>
    </source>
</evidence>
<dbReference type="Pfam" id="PF02913">
    <property type="entry name" value="FAD-oxidase_C"/>
    <property type="match status" value="1"/>
</dbReference>
<dbReference type="FunFam" id="1.10.45.10:FF:000001">
    <property type="entry name" value="D-lactate dehydrogenase mitochondrial"/>
    <property type="match status" value="1"/>
</dbReference>
<dbReference type="PANTHER" id="PTHR42934">
    <property type="entry name" value="GLYCOLATE OXIDASE SUBUNIT GLCD"/>
    <property type="match status" value="1"/>
</dbReference>
<comment type="similarity">
    <text evidence="2">Belongs to the FAD-binding oxidoreductase/transferase type 4 family.</text>
</comment>